<gene>
    <name evidence="10" type="ORF">BLA60_10540</name>
</gene>
<keyword evidence="6 8" id="KW-0275">Fatty acid biosynthesis</keyword>
<keyword evidence="11" id="KW-1185">Reference proteome</keyword>
<proteinExistence type="predicted"/>
<dbReference type="SUPFAM" id="SSF51230">
    <property type="entry name" value="Single hybrid motif"/>
    <property type="match status" value="1"/>
</dbReference>
<evidence type="ECO:0000256" key="5">
    <source>
        <dbReference type="ARBA" id="ARBA00023098"/>
    </source>
</evidence>
<dbReference type="GO" id="GO:0006633">
    <property type="term" value="P:fatty acid biosynthetic process"/>
    <property type="evidence" value="ECO:0007669"/>
    <property type="project" value="UniProtKB-UniPathway"/>
</dbReference>
<evidence type="ECO:0000313" key="11">
    <source>
        <dbReference type="Proteomes" id="UP000185696"/>
    </source>
</evidence>
<comment type="function">
    <text evidence="8">This protein is a component of the acetyl coenzyme A carboxylase complex; first, biotin carboxylase catalyzes the carboxylation of the carrier protein and then the transcarboxylase transfers the carboxyl group to form malonyl-CoA.</text>
</comment>
<feature type="domain" description="Lipoyl-binding" evidence="9">
    <location>
        <begin position="88"/>
        <end position="164"/>
    </location>
</feature>
<dbReference type="Proteomes" id="UP000185696">
    <property type="component" value="Unassembled WGS sequence"/>
</dbReference>
<keyword evidence="7 8" id="KW-0092">Biotin</keyword>
<dbReference type="PANTHER" id="PTHR45266:SF3">
    <property type="entry name" value="OXALOACETATE DECARBOXYLASE ALPHA CHAIN"/>
    <property type="match status" value="1"/>
</dbReference>
<evidence type="ECO:0000256" key="4">
    <source>
        <dbReference type="ARBA" id="ARBA00022832"/>
    </source>
</evidence>
<dbReference type="GO" id="GO:0009317">
    <property type="term" value="C:acetyl-CoA carboxylase complex"/>
    <property type="evidence" value="ECO:0007669"/>
    <property type="project" value="InterPro"/>
</dbReference>
<reference evidence="10 11" key="1">
    <citation type="submission" date="2016-12" db="EMBL/GenBank/DDBJ databases">
        <title>The draft genome sequence of Actinophytocola xinjiangensis.</title>
        <authorList>
            <person name="Wang W."/>
            <person name="Yuan L."/>
        </authorList>
    </citation>
    <scope>NUCLEOTIDE SEQUENCE [LARGE SCALE GENOMIC DNA]</scope>
    <source>
        <strain evidence="10 11">CGMCC 4.4663</strain>
    </source>
</reference>
<organism evidence="10 11">
    <name type="scientific">Actinophytocola xinjiangensis</name>
    <dbReference type="NCBI Taxonomy" id="485602"/>
    <lineage>
        <taxon>Bacteria</taxon>
        <taxon>Bacillati</taxon>
        <taxon>Actinomycetota</taxon>
        <taxon>Actinomycetes</taxon>
        <taxon>Pseudonocardiales</taxon>
        <taxon>Pseudonocardiaceae</taxon>
    </lineage>
</organism>
<accession>A0A7Z0WN30</accession>
<dbReference type="InterPro" id="IPR001882">
    <property type="entry name" value="Biotin_BS"/>
</dbReference>
<comment type="pathway">
    <text evidence="1 8">Lipid metabolism; fatty acid biosynthesis.</text>
</comment>
<dbReference type="InterPro" id="IPR050709">
    <property type="entry name" value="Biotin_Carboxyl_Carrier/Decarb"/>
</dbReference>
<keyword evidence="3 8" id="KW-0444">Lipid biosynthesis</keyword>
<dbReference type="AlphaFoldDB" id="A0A7Z0WN30"/>
<dbReference type="OrthoDB" id="9811735at2"/>
<dbReference type="InterPro" id="IPR011053">
    <property type="entry name" value="Single_hybrid_motif"/>
</dbReference>
<dbReference type="Gene3D" id="2.40.50.100">
    <property type="match status" value="1"/>
</dbReference>
<dbReference type="Pfam" id="PF00364">
    <property type="entry name" value="Biotin_lipoyl"/>
    <property type="match status" value="1"/>
</dbReference>
<keyword evidence="5 8" id="KW-0443">Lipid metabolism</keyword>
<keyword evidence="4 8" id="KW-0276">Fatty acid metabolism</keyword>
<dbReference type="InterPro" id="IPR000089">
    <property type="entry name" value="Biotin_lipoyl"/>
</dbReference>
<dbReference type="RefSeq" id="WP_075132645.1">
    <property type="nucleotide sequence ID" value="NZ_MSIF01000004.1"/>
</dbReference>
<dbReference type="PANTHER" id="PTHR45266">
    <property type="entry name" value="OXALOACETATE DECARBOXYLASE ALPHA CHAIN"/>
    <property type="match status" value="1"/>
</dbReference>
<dbReference type="CDD" id="cd06850">
    <property type="entry name" value="biotinyl_domain"/>
    <property type="match status" value="1"/>
</dbReference>
<evidence type="ECO:0000256" key="8">
    <source>
        <dbReference type="RuleBase" id="RU364072"/>
    </source>
</evidence>
<dbReference type="EMBL" id="MSIF01000004">
    <property type="protein sequence ID" value="OLF11410.1"/>
    <property type="molecule type" value="Genomic_DNA"/>
</dbReference>
<evidence type="ECO:0000313" key="10">
    <source>
        <dbReference type="EMBL" id="OLF11410.1"/>
    </source>
</evidence>
<comment type="caution">
    <text evidence="10">The sequence shown here is derived from an EMBL/GenBank/DDBJ whole genome shotgun (WGS) entry which is preliminary data.</text>
</comment>
<dbReference type="InterPro" id="IPR001249">
    <property type="entry name" value="AcCoA_biotinCC"/>
</dbReference>
<protein>
    <recommendedName>
        <fullName evidence="2 8">Biotin carboxyl carrier protein of acetyl-CoA carboxylase</fullName>
    </recommendedName>
</protein>
<sequence>MTHRLPRAVTSENTTENAAGQTVDEVLAAVRGAAAELLASSPQPPSTLNVRVGDVAVEMAWQAPAAASEGTVVPLVAAPPPTPTQPAGPTLNAATVGTFYRSPAPGAPPFVAEGDEVSPGQQVAIIEAMKLMLPVEAERGGRVAEVLVADGEGVEYGQPLFRLASDAATDESELAA</sequence>
<dbReference type="PRINTS" id="PR01071">
    <property type="entry name" value="ACOABIOTINCC"/>
</dbReference>
<evidence type="ECO:0000256" key="6">
    <source>
        <dbReference type="ARBA" id="ARBA00023160"/>
    </source>
</evidence>
<evidence type="ECO:0000256" key="2">
    <source>
        <dbReference type="ARBA" id="ARBA00017562"/>
    </source>
</evidence>
<evidence type="ECO:0000256" key="7">
    <source>
        <dbReference type="ARBA" id="ARBA00023267"/>
    </source>
</evidence>
<evidence type="ECO:0000256" key="1">
    <source>
        <dbReference type="ARBA" id="ARBA00005194"/>
    </source>
</evidence>
<evidence type="ECO:0000256" key="3">
    <source>
        <dbReference type="ARBA" id="ARBA00022516"/>
    </source>
</evidence>
<dbReference type="GO" id="GO:0003989">
    <property type="term" value="F:acetyl-CoA carboxylase activity"/>
    <property type="evidence" value="ECO:0007669"/>
    <property type="project" value="InterPro"/>
</dbReference>
<evidence type="ECO:0000259" key="9">
    <source>
        <dbReference type="PROSITE" id="PS50968"/>
    </source>
</evidence>
<dbReference type="UniPathway" id="UPA00094"/>
<name>A0A7Z0WN30_9PSEU</name>
<dbReference type="PROSITE" id="PS50968">
    <property type="entry name" value="BIOTINYL_LIPOYL"/>
    <property type="match status" value="1"/>
</dbReference>
<dbReference type="PROSITE" id="PS00188">
    <property type="entry name" value="BIOTIN"/>
    <property type="match status" value="1"/>
</dbReference>